<dbReference type="Gene3D" id="1.10.10.620">
    <property type="entry name" value="ribosome modulation factor like domain"/>
    <property type="match status" value="1"/>
</dbReference>
<comment type="caution">
    <text evidence="4">The sequence shown here is derived from an EMBL/GenBank/DDBJ whole genome shotgun (WGS) entry which is preliminary data.</text>
</comment>
<protein>
    <submittedName>
        <fullName evidence="4">Uncharacterized protein</fullName>
    </submittedName>
</protein>
<evidence type="ECO:0000313" key="5">
    <source>
        <dbReference type="Proteomes" id="UP000637980"/>
    </source>
</evidence>
<dbReference type="InterPro" id="IPR007040">
    <property type="entry name" value="Ribosome_modulation_factor"/>
</dbReference>
<feature type="compositionally biased region" description="Acidic residues" evidence="3">
    <location>
        <begin position="172"/>
        <end position="191"/>
    </location>
</feature>
<name>A0ABQ3ED10_9HYPH</name>
<organism evidence="4 5">
    <name type="scientific">Pseudovibrio japonicus</name>
    <dbReference type="NCBI Taxonomy" id="366534"/>
    <lineage>
        <taxon>Bacteria</taxon>
        <taxon>Pseudomonadati</taxon>
        <taxon>Pseudomonadota</taxon>
        <taxon>Alphaproteobacteria</taxon>
        <taxon>Hyphomicrobiales</taxon>
        <taxon>Stappiaceae</taxon>
        <taxon>Pseudovibrio</taxon>
    </lineage>
</organism>
<evidence type="ECO:0000313" key="4">
    <source>
        <dbReference type="EMBL" id="GHB33869.1"/>
    </source>
</evidence>
<keyword evidence="2" id="KW-0810">Translation regulation</keyword>
<feature type="region of interest" description="Disordered" evidence="3">
    <location>
        <begin position="157"/>
        <end position="191"/>
    </location>
</feature>
<feature type="compositionally biased region" description="Basic and acidic residues" evidence="3">
    <location>
        <begin position="157"/>
        <end position="171"/>
    </location>
</feature>
<dbReference type="Proteomes" id="UP000637980">
    <property type="component" value="Unassembled WGS sequence"/>
</dbReference>
<evidence type="ECO:0000256" key="1">
    <source>
        <dbReference type="ARBA" id="ARBA00022490"/>
    </source>
</evidence>
<feature type="region of interest" description="Disordered" evidence="3">
    <location>
        <begin position="124"/>
        <end position="143"/>
    </location>
</feature>
<dbReference type="Pfam" id="PF04957">
    <property type="entry name" value="RMF"/>
    <property type="match status" value="1"/>
</dbReference>
<evidence type="ECO:0000256" key="3">
    <source>
        <dbReference type="SAM" id="MobiDB-lite"/>
    </source>
</evidence>
<keyword evidence="1" id="KW-0963">Cytoplasm</keyword>
<gene>
    <name evidence="4" type="ORF">GCM10007094_23470</name>
</gene>
<dbReference type="RefSeq" id="WP_189436990.1">
    <property type="nucleotide sequence ID" value="NZ_BMXE01000004.1"/>
</dbReference>
<accession>A0ABQ3ED10</accession>
<reference evidence="5" key="1">
    <citation type="journal article" date="2019" name="Int. J. Syst. Evol. Microbiol.">
        <title>The Global Catalogue of Microorganisms (GCM) 10K type strain sequencing project: providing services to taxonomists for standard genome sequencing and annotation.</title>
        <authorList>
            <consortium name="The Broad Institute Genomics Platform"/>
            <consortium name="The Broad Institute Genome Sequencing Center for Infectious Disease"/>
            <person name="Wu L."/>
            <person name="Ma J."/>
        </authorList>
    </citation>
    <scope>NUCLEOTIDE SEQUENCE [LARGE SCALE GENOMIC DNA]</scope>
    <source>
        <strain evidence="5">KCTC 12861</strain>
    </source>
</reference>
<dbReference type="InterPro" id="IPR023200">
    <property type="entry name" value="RMF_sf"/>
</dbReference>
<keyword evidence="5" id="KW-1185">Reference proteome</keyword>
<evidence type="ECO:0000256" key="2">
    <source>
        <dbReference type="ARBA" id="ARBA00022845"/>
    </source>
</evidence>
<dbReference type="EMBL" id="BMXE01000004">
    <property type="protein sequence ID" value="GHB33869.1"/>
    <property type="molecule type" value="Genomic_DNA"/>
</dbReference>
<sequence>MSDNALVNEPPQDAVVATTISKLRKVSEAAASSQGEMRAEYSKAEAAGLNLQAAKKAISLLKKGDDKTKDWVEEVTQTVRYLRICGLELTKEQLELFSFTDTSLAPVDERAYVKGLSAGRLGENDRENPYDLGSPTGQKWMEGWNKGHEERRAVLAMEPKKEEGSEVIKGEQDDDGSDLIDSTLVDENEED</sequence>
<proteinExistence type="predicted"/>